<evidence type="ECO:0000313" key="1">
    <source>
        <dbReference type="EMBL" id="KAJ6801657.1"/>
    </source>
</evidence>
<evidence type="ECO:0000313" key="3">
    <source>
        <dbReference type="Proteomes" id="UP001140949"/>
    </source>
</evidence>
<dbReference type="EMBL" id="JANAVB010037730">
    <property type="protein sequence ID" value="KAJ6801657.1"/>
    <property type="molecule type" value="Genomic_DNA"/>
</dbReference>
<dbReference type="EMBL" id="JANAVB010015181">
    <property type="protein sequence ID" value="KAJ6833367.1"/>
    <property type="molecule type" value="Genomic_DNA"/>
</dbReference>
<reference evidence="2" key="1">
    <citation type="journal article" date="2023" name="GigaByte">
        <title>Genome assembly of the bearded iris, Iris pallida Lam.</title>
        <authorList>
            <person name="Bruccoleri R.E."/>
            <person name="Oakeley E.J."/>
            <person name="Faust A.M.E."/>
            <person name="Altorfer M."/>
            <person name="Dessus-Babus S."/>
            <person name="Burckhardt D."/>
            <person name="Oertli M."/>
            <person name="Naumann U."/>
            <person name="Petersen F."/>
            <person name="Wong J."/>
        </authorList>
    </citation>
    <scope>NUCLEOTIDE SEQUENCE</scope>
    <source>
        <strain evidence="2">GSM-AAB239-AS_SAM_17_03QT</strain>
    </source>
</reference>
<organism evidence="2 3">
    <name type="scientific">Iris pallida</name>
    <name type="common">Sweet iris</name>
    <dbReference type="NCBI Taxonomy" id="29817"/>
    <lineage>
        <taxon>Eukaryota</taxon>
        <taxon>Viridiplantae</taxon>
        <taxon>Streptophyta</taxon>
        <taxon>Embryophyta</taxon>
        <taxon>Tracheophyta</taxon>
        <taxon>Spermatophyta</taxon>
        <taxon>Magnoliopsida</taxon>
        <taxon>Liliopsida</taxon>
        <taxon>Asparagales</taxon>
        <taxon>Iridaceae</taxon>
        <taxon>Iridoideae</taxon>
        <taxon>Irideae</taxon>
        <taxon>Iris</taxon>
    </lineage>
</organism>
<gene>
    <name evidence="1" type="ORF">M6B38_197025</name>
    <name evidence="2" type="ORF">M6B38_340590</name>
</gene>
<accession>A0AAX6GYH6</accession>
<evidence type="ECO:0008006" key="4">
    <source>
        <dbReference type="Google" id="ProtNLM"/>
    </source>
</evidence>
<dbReference type="Proteomes" id="UP001140949">
    <property type="component" value="Unassembled WGS sequence"/>
</dbReference>
<reference evidence="2" key="2">
    <citation type="submission" date="2023-04" db="EMBL/GenBank/DDBJ databases">
        <authorList>
            <person name="Bruccoleri R.E."/>
            <person name="Oakeley E.J."/>
            <person name="Faust A.-M."/>
            <person name="Dessus-Babus S."/>
            <person name="Altorfer M."/>
            <person name="Burckhardt D."/>
            <person name="Oertli M."/>
            <person name="Naumann U."/>
            <person name="Petersen F."/>
            <person name="Wong J."/>
        </authorList>
    </citation>
    <scope>NUCLEOTIDE SEQUENCE</scope>
    <source>
        <strain evidence="2">GSM-AAB239-AS_SAM_17_03QT</strain>
        <tissue evidence="2">Leaf</tissue>
    </source>
</reference>
<keyword evidence="3" id="KW-1185">Reference proteome</keyword>
<protein>
    <recommendedName>
        <fullName evidence="4">MarR family transcriptional regulator</fullName>
    </recommendedName>
</protein>
<sequence length="32" mass="3734">MTRQASGDNTASTRIVQRWMAMMTEISRVEFE</sequence>
<comment type="caution">
    <text evidence="2">The sequence shown here is derived from an EMBL/GenBank/DDBJ whole genome shotgun (WGS) entry which is preliminary data.</text>
</comment>
<dbReference type="AlphaFoldDB" id="A0AAX6GYH6"/>
<evidence type="ECO:0000313" key="2">
    <source>
        <dbReference type="EMBL" id="KAJ6833367.1"/>
    </source>
</evidence>
<name>A0AAX6GYH6_IRIPA</name>
<proteinExistence type="predicted"/>